<evidence type="ECO:0000313" key="1">
    <source>
        <dbReference type="EMBL" id="HFK95956.1"/>
    </source>
</evidence>
<comment type="caution">
    <text evidence="1">The sequence shown here is derived from an EMBL/GenBank/DDBJ whole genome shotgun (WGS) entry which is preliminary data.</text>
</comment>
<proteinExistence type="predicted"/>
<dbReference type="AlphaFoldDB" id="A0A831ZIT1"/>
<dbReference type="SUPFAM" id="SSF53146">
    <property type="entry name" value="Nitrogenase accessory factor-like"/>
    <property type="match status" value="1"/>
</dbReference>
<protein>
    <submittedName>
        <fullName evidence="1">Dinitrogenase iron-molybdenum cofactor biosynthesis protein</fullName>
    </submittedName>
</protein>
<dbReference type="InterPro" id="IPR036105">
    <property type="entry name" value="DiNase_FeMo-co_biosyn_sf"/>
</dbReference>
<gene>
    <name evidence="1" type="ORF">ENS06_01370</name>
</gene>
<accession>A0A831ZIT1</accession>
<organism evidence="1">
    <name type="scientific">Desulfacinum infernum</name>
    <dbReference type="NCBI Taxonomy" id="35837"/>
    <lineage>
        <taxon>Bacteria</taxon>
        <taxon>Pseudomonadati</taxon>
        <taxon>Thermodesulfobacteriota</taxon>
        <taxon>Syntrophobacteria</taxon>
        <taxon>Syntrophobacterales</taxon>
        <taxon>Syntrophobacteraceae</taxon>
        <taxon>Desulfacinum</taxon>
    </lineage>
</organism>
<reference evidence="1" key="1">
    <citation type="journal article" date="2020" name="mSystems">
        <title>Genome- and Community-Level Interaction Insights into Carbon Utilization and Element Cycling Functions of Hydrothermarchaeota in Hydrothermal Sediment.</title>
        <authorList>
            <person name="Zhou Z."/>
            <person name="Liu Y."/>
            <person name="Xu W."/>
            <person name="Pan J."/>
            <person name="Luo Z.H."/>
            <person name="Li M."/>
        </authorList>
    </citation>
    <scope>NUCLEOTIDE SEQUENCE [LARGE SCALE GENOMIC DNA]</scope>
    <source>
        <strain evidence="1">SpSt-456</strain>
    </source>
</reference>
<dbReference type="EMBL" id="DSTK01000006">
    <property type="protein sequence ID" value="HFK95956.1"/>
    <property type="molecule type" value="Genomic_DNA"/>
</dbReference>
<dbReference type="Gene3D" id="3.30.420.130">
    <property type="entry name" value="Dinitrogenase iron-molybdenum cofactor biosynthesis domain"/>
    <property type="match status" value="1"/>
</dbReference>
<sequence>MRRVVVPVFGTEVAPRFDLAPEVWIGLQGPSGAFVEERTVVLPQPSAENLCQLILSEGAHVLVCGGIEQEYYDYLVWKKVTVFDGVIATIPSVKKALEEGTLTSGAILMERHGER</sequence>
<name>A0A831ZIT1_9BACT</name>